<dbReference type="SUPFAM" id="SSF53850">
    <property type="entry name" value="Periplasmic binding protein-like II"/>
    <property type="match status" value="1"/>
</dbReference>
<dbReference type="GO" id="GO:0043565">
    <property type="term" value="F:sequence-specific DNA binding"/>
    <property type="evidence" value="ECO:0007669"/>
    <property type="project" value="TreeGrafter"/>
</dbReference>
<evidence type="ECO:0000313" key="7">
    <source>
        <dbReference type="Proteomes" id="UP000635142"/>
    </source>
</evidence>
<comment type="caution">
    <text evidence="6">The sequence shown here is derived from an EMBL/GenBank/DDBJ whole genome shotgun (WGS) entry which is preliminary data.</text>
</comment>
<dbReference type="Pfam" id="PF00126">
    <property type="entry name" value="HTH_1"/>
    <property type="match status" value="1"/>
</dbReference>
<dbReference type="InterPro" id="IPR036390">
    <property type="entry name" value="WH_DNA-bd_sf"/>
</dbReference>
<evidence type="ECO:0000256" key="3">
    <source>
        <dbReference type="ARBA" id="ARBA00023125"/>
    </source>
</evidence>
<dbReference type="PANTHER" id="PTHR30537:SF26">
    <property type="entry name" value="GLYCINE CLEAVAGE SYSTEM TRANSCRIPTIONAL ACTIVATOR"/>
    <property type="match status" value="1"/>
</dbReference>
<dbReference type="PROSITE" id="PS50931">
    <property type="entry name" value="HTH_LYSR"/>
    <property type="match status" value="1"/>
</dbReference>
<accession>A0A927HGH1</accession>
<dbReference type="GO" id="GO:0006351">
    <property type="term" value="P:DNA-templated transcription"/>
    <property type="evidence" value="ECO:0007669"/>
    <property type="project" value="TreeGrafter"/>
</dbReference>
<dbReference type="SUPFAM" id="SSF46785">
    <property type="entry name" value="Winged helix' DNA-binding domain"/>
    <property type="match status" value="1"/>
</dbReference>
<dbReference type="GO" id="GO:0003700">
    <property type="term" value="F:DNA-binding transcription factor activity"/>
    <property type="evidence" value="ECO:0007669"/>
    <property type="project" value="InterPro"/>
</dbReference>
<dbReference type="InterPro" id="IPR000847">
    <property type="entry name" value="LysR_HTH_N"/>
</dbReference>
<sequence length="307" mass="34433">MAPRDTLPPLNWLRAFEAAARTLSFTGAALELNMTQSAVSQQIKSLEGHLGRPLFHRRPRTLEMTETGLSYLPVVRDAFRTLSHGTRAITRATQDVLQIQCNLTFAIHWLAPRLGAFRRQHPDIQLNISTEIWQPRDMAKGIDIEIRHSLRPADTIHAELLYTDFYYPVCAADYPVTLETLHQQPLFDCTNMMGMWSVWAEEQSLNWPNPPITYASTYSVSLAVALSGGGLALAYDLAARQHLQTGALIAPFSHRAPMQEAFFLLQSPQAAQMEQAVTFCAWLRSELRNFGEPTSGRDQSGRLATQA</sequence>
<dbReference type="PRINTS" id="PR00039">
    <property type="entry name" value="HTHLYSR"/>
</dbReference>
<keyword evidence="2" id="KW-0805">Transcription regulation</keyword>
<protein>
    <submittedName>
        <fullName evidence="6">LysR family transcriptional regulator</fullName>
    </submittedName>
</protein>
<evidence type="ECO:0000256" key="2">
    <source>
        <dbReference type="ARBA" id="ARBA00023015"/>
    </source>
</evidence>
<dbReference type="InterPro" id="IPR058163">
    <property type="entry name" value="LysR-type_TF_proteobact-type"/>
</dbReference>
<evidence type="ECO:0000313" key="6">
    <source>
        <dbReference type="EMBL" id="MBD3665469.1"/>
    </source>
</evidence>
<evidence type="ECO:0000256" key="4">
    <source>
        <dbReference type="ARBA" id="ARBA00023163"/>
    </source>
</evidence>
<evidence type="ECO:0000259" key="5">
    <source>
        <dbReference type="PROSITE" id="PS50931"/>
    </source>
</evidence>
<dbReference type="Pfam" id="PF03466">
    <property type="entry name" value="LysR_substrate"/>
    <property type="match status" value="1"/>
</dbReference>
<dbReference type="PANTHER" id="PTHR30537">
    <property type="entry name" value="HTH-TYPE TRANSCRIPTIONAL REGULATOR"/>
    <property type="match status" value="1"/>
</dbReference>
<name>A0A927HGH1_9RHOB</name>
<dbReference type="Proteomes" id="UP000635142">
    <property type="component" value="Unassembled WGS sequence"/>
</dbReference>
<evidence type="ECO:0000256" key="1">
    <source>
        <dbReference type="ARBA" id="ARBA00009437"/>
    </source>
</evidence>
<dbReference type="InterPro" id="IPR005119">
    <property type="entry name" value="LysR_subst-bd"/>
</dbReference>
<dbReference type="Gene3D" id="1.10.10.10">
    <property type="entry name" value="Winged helix-like DNA-binding domain superfamily/Winged helix DNA-binding domain"/>
    <property type="match status" value="1"/>
</dbReference>
<dbReference type="EMBL" id="JACTAG010000002">
    <property type="protein sequence ID" value="MBD3665469.1"/>
    <property type="molecule type" value="Genomic_DNA"/>
</dbReference>
<dbReference type="RefSeq" id="WP_191076442.1">
    <property type="nucleotide sequence ID" value="NZ_JACTAG010000002.1"/>
</dbReference>
<proteinExistence type="inferred from homology"/>
<reference evidence="6" key="1">
    <citation type="submission" date="2020-08" db="EMBL/GenBank/DDBJ databases">
        <title>Sulfitobacter aestuariivivens sp. nov., isolated from a tidal flat.</title>
        <authorList>
            <person name="Park S."/>
            <person name="Yoon J.-H."/>
        </authorList>
    </citation>
    <scope>NUCLEOTIDE SEQUENCE</scope>
    <source>
        <strain evidence="6">TSTF-M16</strain>
    </source>
</reference>
<keyword evidence="7" id="KW-1185">Reference proteome</keyword>
<keyword evidence="3" id="KW-0238">DNA-binding</keyword>
<comment type="similarity">
    <text evidence="1">Belongs to the LysR transcriptional regulatory family.</text>
</comment>
<keyword evidence="4" id="KW-0804">Transcription</keyword>
<dbReference type="Gene3D" id="3.40.190.10">
    <property type="entry name" value="Periplasmic binding protein-like II"/>
    <property type="match status" value="2"/>
</dbReference>
<gene>
    <name evidence="6" type="ORF">H9Q16_16170</name>
</gene>
<organism evidence="6 7">
    <name type="scientific">Sulfitobacter aestuariivivens</name>
    <dbReference type="NCBI Taxonomy" id="2766981"/>
    <lineage>
        <taxon>Bacteria</taxon>
        <taxon>Pseudomonadati</taxon>
        <taxon>Pseudomonadota</taxon>
        <taxon>Alphaproteobacteria</taxon>
        <taxon>Rhodobacterales</taxon>
        <taxon>Roseobacteraceae</taxon>
        <taxon>Sulfitobacter</taxon>
    </lineage>
</organism>
<dbReference type="InterPro" id="IPR036388">
    <property type="entry name" value="WH-like_DNA-bd_sf"/>
</dbReference>
<dbReference type="FunFam" id="1.10.10.10:FF:000038">
    <property type="entry name" value="Glycine cleavage system transcriptional activator"/>
    <property type="match status" value="1"/>
</dbReference>
<dbReference type="AlphaFoldDB" id="A0A927HGH1"/>
<feature type="domain" description="HTH lysR-type" evidence="5">
    <location>
        <begin position="8"/>
        <end position="65"/>
    </location>
</feature>